<dbReference type="Proteomes" id="UP000305948">
    <property type="component" value="Unassembled WGS sequence"/>
</dbReference>
<proteinExistence type="predicted"/>
<accession>A0A5C3NC47</accession>
<dbReference type="EMBL" id="ML213507">
    <property type="protein sequence ID" value="TFK53578.1"/>
    <property type="molecule type" value="Genomic_DNA"/>
</dbReference>
<gene>
    <name evidence="2" type="ORF">OE88DRAFT_1733479</name>
</gene>
<feature type="region of interest" description="Disordered" evidence="1">
    <location>
        <begin position="171"/>
        <end position="190"/>
    </location>
</feature>
<evidence type="ECO:0000256" key="1">
    <source>
        <dbReference type="SAM" id="MobiDB-lite"/>
    </source>
</evidence>
<evidence type="ECO:0000313" key="2">
    <source>
        <dbReference type="EMBL" id="TFK53578.1"/>
    </source>
</evidence>
<feature type="region of interest" description="Disordered" evidence="1">
    <location>
        <begin position="25"/>
        <end position="88"/>
    </location>
</feature>
<name>A0A5C3NC47_9AGAM</name>
<dbReference type="AlphaFoldDB" id="A0A5C3NC47"/>
<evidence type="ECO:0000313" key="3">
    <source>
        <dbReference type="Proteomes" id="UP000305948"/>
    </source>
</evidence>
<organism evidence="2 3">
    <name type="scientific">Heliocybe sulcata</name>
    <dbReference type="NCBI Taxonomy" id="5364"/>
    <lineage>
        <taxon>Eukaryota</taxon>
        <taxon>Fungi</taxon>
        <taxon>Dikarya</taxon>
        <taxon>Basidiomycota</taxon>
        <taxon>Agaricomycotina</taxon>
        <taxon>Agaricomycetes</taxon>
        <taxon>Gloeophyllales</taxon>
        <taxon>Gloeophyllaceae</taxon>
        <taxon>Heliocybe</taxon>
    </lineage>
</organism>
<protein>
    <submittedName>
        <fullName evidence="2">Uncharacterized protein</fullName>
    </submittedName>
</protein>
<reference evidence="2 3" key="1">
    <citation type="journal article" date="2019" name="Nat. Ecol. Evol.">
        <title>Megaphylogeny resolves global patterns of mushroom evolution.</title>
        <authorList>
            <person name="Varga T."/>
            <person name="Krizsan K."/>
            <person name="Foldi C."/>
            <person name="Dima B."/>
            <person name="Sanchez-Garcia M."/>
            <person name="Sanchez-Ramirez S."/>
            <person name="Szollosi G.J."/>
            <person name="Szarkandi J.G."/>
            <person name="Papp V."/>
            <person name="Albert L."/>
            <person name="Andreopoulos W."/>
            <person name="Angelini C."/>
            <person name="Antonin V."/>
            <person name="Barry K.W."/>
            <person name="Bougher N.L."/>
            <person name="Buchanan P."/>
            <person name="Buyck B."/>
            <person name="Bense V."/>
            <person name="Catcheside P."/>
            <person name="Chovatia M."/>
            <person name="Cooper J."/>
            <person name="Damon W."/>
            <person name="Desjardin D."/>
            <person name="Finy P."/>
            <person name="Geml J."/>
            <person name="Haridas S."/>
            <person name="Hughes K."/>
            <person name="Justo A."/>
            <person name="Karasinski D."/>
            <person name="Kautmanova I."/>
            <person name="Kiss B."/>
            <person name="Kocsube S."/>
            <person name="Kotiranta H."/>
            <person name="LaButti K.M."/>
            <person name="Lechner B.E."/>
            <person name="Liimatainen K."/>
            <person name="Lipzen A."/>
            <person name="Lukacs Z."/>
            <person name="Mihaltcheva S."/>
            <person name="Morgado L.N."/>
            <person name="Niskanen T."/>
            <person name="Noordeloos M.E."/>
            <person name="Ohm R.A."/>
            <person name="Ortiz-Santana B."/>
            <person name="Ovrebo C."/>
            <person name="Racz N."/>
            <person name="Riley R."/>
            <person name="Savchenko A."/>
            <person name="Shiryaev A."/>
            <person name="Soop K."/>
            <person name="Spirin V."/>
            <person name="Szebenyi C."/>
            <person name="Tomsovsky M."/>
            <person name="Tulloss R.E."/>
            <person name="Uehling J."/>
            <person name="Grigoriev I.V."/>
            <person name="Vagvolgyi C."/>
            <person name="Papp T."/>
            <person name="Martin F.M."/>
            <person name="Miettinen O."/>
            <person name="Hibbett D.S."/>
            <person name="Nagy L.G."/>
        </authorList>
    </citation>
    <scope>NUCLEOTIDE SEQUENCE [LARGE SCALE GENOMIC DNA]</scope>
    <source>
        <strain evidence="2 3">OMC1185</strain>
    </source>
</reference>
<keyword evidence="3" id="KW-1185">Reference proteome</keyword>
<dbReference type="OrthoDB" id="10560586at2759"/>
<feature type="compositionally biased region" description="Polar residues" evidence="1">
    <location>
        <begin position="64"/>
        <end position="83"/>
    </location>
</feature>
<sequence>MSSSSLLTSRTSSPKCLKRLWIHKSLPPVPPEGSDSYTGQAEGYSHLQGTAYENPYAIDECPRTPSSVLSQDSPGGSVQSPASAYSDDSFEGDIRHPLLCAEEDDSTITFATPPSPDDICIVAARPIPTPIYVPPPDFRDRALLTPISEQTEIESILDVHLDYSADRDAVRETEDAEDDRGSLARTPSLSESMCTASSEVSCGCVVGGKTSCGSLSVSTPATEVSHFSEAVVEHGSGKVLRRVDRKWYRPRELGLPGVEERDLLDSDCSDEEGYY</sequence>